<dbReference type="Proteomes" id="UP000308600">
    <property type="component" value="Unassembled WGS sequence"/>
</dbReference>
<proteinExistence type="predicted"/>
<reference evidence="1 2" key="1">
    <citation type="journal article" date="2019" name="Nat. Ecol. Evol.">
        <title>Megaphylogeny resolves global patterns of mushroom evolution.</title>
        <authorList>
            <person name="Varga T."/>
            <person name="Krizsan K."/>
            <person name="Foldi C."/>
            <person name="Dima B."/>
            <person name="Sanchez-Garcia M."/>
            <person name="Sanchez-Ramirez S."/>
            <person name="Szollosi G.J."/>
            <person name="Szarkandi J.G."/>
            <person name="Papp V."/>
            <person name="Albert L."/>
            <person name="Andreopoulos W."/>
            <person name="Angelini C."/>
            <person name="Antonin V."/>
            <person name="Barry K.W."/>
            <person name="Bougher N.L."/>
            <person name="Buchanan P."/>
            <person name="Buyck B."/>
            <person name="Bense V."/>
            <person name="Catcheside P."/>
            <person name="Chovatia M."/>
            <person name="Cooper J."/>
            <person name="Damon W."/>
            <person name="Desjardin D."/>
            <person name="Finy P."/>
            <person name="Geml J."/>
            <person name="Haridas S."/>
            <person name="Hughes K."/>
            <person name="Justo A."/>
            <person name="Karasinski D."/>
            <person name="Kautmanova I."/>
            <person name="Kiss B."/>
            <person name="Kocsube S."/>
            <person name="Kotiranta H."/>
            <person name="LaButti K.M."/>
            <person name="Lechner B.E."/>
            <person name="Liimatainen K."/>
            <person name="Lipzen A."/>
            <person name="Lukacs Z."/>
            <person name="Mihaltcheva S."/>
            <person name="Morgado L.N."/>
            <person name="Niskanen T."/>
            <person name="Noordeloos M.E."/>
            <person name="Ohm R.A."/>
            <person name="Ortiz-Santana B."/>
            <person name="Ovrebo C."/>
            <person name="Racz N."/>
            <person name="Riley R."/>
            <person name="Savchenko A."/>
            <person name="Shiryaev A."/>
            <person name="Soop K."/>
            <person name="Spirin V."/>
            <person name="Szebenyi C."/>
            <person name="Tomsovsky M."/>
            <person name="Tulloss R.E."/>
            <person name="Uehling J."/>
            <person name="Grigoriev I.V."/>
            <person name="Vagvolgyi C."/>
            <person name="Papp T."/>
            <person name="Martin F.M."/>
            <person name="Miettinen O."/>
            <person name="Hibbett D.S."/>
            <person name="Nagy L.G."/>
        </authorList>
    </citation>
    <scope>NUCLEOTIDE SEQUENCE [LARGE SCALE GENOMIC DNA]</scope>
    <source>
        <strain evidence="1 2">NL-1719</strain>
    </source>
</reference>
<feature type="non-terminal residue" evidence="1">
    <location>
        <position position="150"/>
    </location>
</feature>
<evidence type="ECO:0000313" key="1">
    <source>
        <dbReference type="EMBL" id="TFK60560.1"/>
    </source>
</evidence>
<accession>A0ACD3A568</accession>
<protein>
    <submittedName>
        <fullName evidence="1">Uncharacterized protein</fullName>
    </submittedName>
</protein>
<sequence length="150" mass="15927">MTGNADGFNNSEDAFSTQSNGSTLGVVSPSHLPPEFYNAYLSTAAKERKPSPIRSLLPLESTPGLISLLAGKPNATTFPFTSLSFTARSPVDDSPETAISLTETELEEALQYGATDGLKQLRNWIVGLQQLSHGRKLDGGWKVSIGSGSL</sequence>
<organism evidence="1 2">
    <name type="scientific">Pluteus cervinus</name>
    <dbReference type="NCBI Taxonomy" id="181527"/>
    <lineage>
        <taxon>Eukaryota</taxon>
        <taxon>Fungi</taxon>
        <taxon>Dikarya</taxon>
        <taxon>Basidiomycota</taxon>
        <taxon>Agaricomycotina</taxon>
        <taxon>Agaricomycetes</taxon>
        <taxon>Agaricomycetidae</taxon>
        <taxon>Agaricales</taxon>
        <taxon>Pluteineae</taxon>
        <taxon>Pluteaceae</taxon>
        <taxon>Pluteus</taxon>
    </lineage>
</organism>
<name>A0ACD3A568_9AGAR</name>
<keyword evidence="2" id="KW-1185">Reference proteome</keyword>
<gene>
    <name evidence="1" type="ORF">BDN72DRAFT_523316</name>
</gene>
<dbReference type="EMBL" id="ML208759">
    <property type="protein sequence ID" value="TFK60560.1"/>
    <property type="molecule type" value="Genomic_DNA"/>
</dbReference>
<evidence type="ECO:0000313" key="2">
    <source>
        <dbReference type="Proteomes" id="UP000308600"/>
    </source>
</evidence>